<accession>A0ABY5Z605</accession>
<evidence type="ECO:0000313" key="3">
    <source>
        <dbReference type="Proteomes" id="UP001058271"/>
    </source>
</evidence>
<protein>
    <submittedName>
        <fullName evidence="2">Uncharacterized protein</fullName>
    </submittedName>
</protein>
<dbReference type="Proteomes" id="UP001058271">
    <property type="component" value="Chromosome"/>
</dbReference>
<name>A0ABY5Z605_9ACTN</name>
<organism evidence="2 3">
    <name type="scientific">Dactylosporangium roseum</name>
    <dbReference type="NCBI Taxonomy" id="47989"/>
    <lineage>
        <taxon>Bacteria</taxon>
        <taxon>Bacillati</taxon>
        <taxon>Actinomycetota</taxon>
        <taxon>Actinomycetes</taxon>
        <taxon>Micromonosporales</taxon>
        <taxon>Micromonosporaceae</taxon>
        <taxon>Dactylosporangium</taxon>
    </lineage>
</organism>
<feature type="region of interest" description="Disordered" evidence="1">
    <location>
        <begin position="54"/>
        <end position="75"/>
    </location>
</feature>
<dbReference type="EMBL" id="CP073721">
    <property type="protein sequence ID" value="UWZ37493.1"/>
    <property type="molecule type" value="Genomic_DNA"/>
</dbReference>
<evidence type="ECO:0000256" key="1">
    <source>
        <dbReference type="SAM" id="MobiDB-lite"/>
    </source>
</evidence>
<reference evidence="2" key="1">
    <citation type="submission" date="2021-04" db="EMBL/GenBank/DDBJ databases">
        <title>Biosynthetic gene clusters of Dactylosporangioum roseum.</title>
        <authorList>
            <person name="Hartkoorn R.C."/>
            <person name="Beaudoing E."/>
            <person name="Hot D."/>
            <person name="Moureu S."/>
        </authorList>
    </citation>
    <scope>NUCLEOTIDE SEQUENCE</scope>
    <source>
        <strain evidence="2">NRRL B-16295</strain>
    </source>
</reference>
<evidence type="ECO:0000313" key="2">
    <source>
        <dbReference type="EMBL" id="UWZ37493.1"/>
    </source>
</evidence>
<dbReference type="RefSeq" id="WP_260726850.1">
    <property type="nucleotide sequence ID" value="NZ_BAAABS010000070.1"/>
</dbReference>
<keyword evidence="3" id="KW-1185">Reference proteome</keyword>
<proteinExistence type="predicted"/>
<gene>
    <name evidence="2" type="ORF">Drose_04210</name>
</gene>
<sequence length="114" mass="12537">MRVRIETPVRDHNGAVGHVVITQGVGFADTEVHAAEIAYCRRNGYTVTELEDVEPVTEPADNVEEPAEVPMPRRSGSAEAWRAYAVAHGVSAEEANELSRDQLVERFTSEESES</sequence>
<feature type="compositionally biased region" description="Acidic residues" evidence="1">
    <location>
        <begin position="54"/>
        <end position="67"/>
    </location>
</feature>